<comment type="caution">
    <text evidence="1">The sequence shown here is derived from an EMBL/GenBank/DDBJ whole genome shotgun (WGS) entry which is preliminary data.</text>
</comment>
<dbReference type="AlphaFoldDB" id="A0AAV8Z2L9"/>
<dbReference type="InterPro" id="IPR001888">
    <property type="entry name" value="Transposase_1"/>
</dbReference>
<organism evidence="1 2">
    <name type="scientific">Aromia moschata</name>
    <dbReference type="NCBI Taxonomy" id="1265417"/>
    <lineage>
        <taxon>Eukaryota</taxon>
        <taxon>Metazoa</taxon>
        <taxon>Ecdysozoa</taxon>
        <taxon>Arthropoda</taxon>
        <taxon>Hexapoda</taxon>
        <taxon>Insecta</taxon>
        <taxon>Pterygota</taxon>
        <taxon>Neoptera</taxon>
        <taxon>Endopterygota</taxon>
        <taxon>Coleoptera</taxon>
        <taxon>Polyphaga</taxon>
        <taxon>Cucujiformia</taxon>
        <taxon>Chrysomeloidea</taxon>
        <taxon>Cerambycidae</taxon>
        <taxon>Cerambycinae</taxon>
        <taxon>Callichromatini</taxon>
        <taxon>Aromia</taxon>
    </lineage>
</organism>
<sequence>MMSIFFDIRGIAYLHWVPEGQTVNQHYYYIEVLTALRERVRKRRPDLWKTKSWKIHQDNVLTHSALLSCNIHHTRPTLTPVTFLFPKVKSALKGTRSESVETIKANATEVLNELTMRTSSTALNNGKVI</sequence>
<dbReference type="GO" id="GO:0003676">
    <property type="term" value="F:nucleic acid binding"/>
    <property type="evidence" value="ECO:0007669"/>
    <property type="project" value="InterPro"/>
</dbReference>
<dbReference type="Pfam" id="PF01359">
    <property type="entry name" value="Transposase_1"/>
    <property type="match status" value="1"/>
</dbReference>
<accession>A0AAV8Z2L9</accession>
<evidence type="ECO:0000313" key="2">
    <source>
        <dbReference type="Proteomes" id="UP001162162"/>
    </source>
</evidence>
<evidence type="ECO:0000313" key="1">
    <source>
        <dbReference type="EMBL" id="KAJ8957361.1"/>
    </source>
</evidence>
<keyword evidence="2" id="KW-1185">Reference proteome</keyword>
<gene>
    <name evidence="1" type="ORF">NQ318_004840</name>
</gene>
<protein>
    <recommendedName>
        <fullName evidence="3">Transposase</fullName>
    </recommendedName>
</protein>
<reference evidence="1" key="1">
    <citation type="journal article" date="2023" name="Insect Mol. Biol.">
        <title>Genome sequencing provides insights into the evolution of gene families encoding plant cell wall-degrading enzymes in longhorned beetles.</title>
        <authorList>
            <person name="Shin N.R."/>
            <person name="Okamura Y."/>
            <person name="Kirsch R."/>
            <person name="Pauchet Y."/>
        </authorList>
    </citation>
    <scope>NUCLEOTIDE SEQUENCE</scope>
    <source>
        <strain evidence="1">AMC_N1</strain>
    </source>
</reference>
<evidence type="ECO:0008006" key="3">
    <source>
        <dbReference type="Google" id="ProtNLM"/>
    </source>
</evidence>
<dbReference type="Gene3D" id="3.30.420.10">
    <property type="entry name" value="Ribonuclease H-like superfamily/Ribonuclease H"/>
    <property type="match status" value="1"/>
</dbReference>
<dbReference type="InterPro" id="IPR036397">
    <property type="entry name" value="RNaseH_sf"/>
</dbReference>
<proteinExistence type="predicted"/>
<dbReference type="EMBL" id="JAPWTK010000023">
    <property type="protein sequence ID" value="KAJ8957361.1"/>
    <property type="molecule type" value="Genomic_DNA"/>
</dbReference>
<name>A0AAV8Z2L9_9CUCU</name>
<dbReference type="Proteomes" id="UP001162162">
    <property type="component" value="Unassembled WGS sequence"/>
</dbReference>